<organism evidence="2 3">
    <name type="scientific">Rhodovulum marinum</name>
    <dbReference type="NCBI Taxonomy" id="320662"/>
    <lineage>
        <taxon>Bacteria</taxon>
        <taxon>Pseudomonadati</taxon>
        <taxon>Pseudomonadota</taxon>
        <taxon>Alphaproteobacteria</taxon>
        <taxon>Rhodobacterales</taxon>
        <taxon>Paracoccaceae</taxon>
        <taxon>Rhodovulum</taxon>
    </lineage>
</organism>
<gene>
    <name evidence="2" type="ORF">EV662_10126</name>
</gene>
<evidence type="ECO:0000313" key="3">
    <source>
        <dbReference type="Proteomes" id="UP000294835"/>
    </source>
</evidence>
<evidence type="ECO:0000313" key="2">
    <source>
        <dbReference type="EMBL" id="TCP43943.1"/>
    </source>
</evidence>
<feature type="region of interest" description="Disordered" evidence="1">
    <location>
        <begin position="1"/>
        <end position="22"/>
    </location>
</feature>
<name>A0A4R2Q543_9RHOB</name>
<sequence>MKGRKPNGSGAVVPMREDGAAPHNLAERARSRMLELEPGDMNPDHREIYRRLALPLCHPTRDRLNEANIFMFHQLVRVVARHERLLLVIEEEGETYTTKTRDGEQQKARPEVAQVNETFRQIRALAGEFGMTPATERSLTAPGQLGFNFNDPDGTGDYLT</sequence>
<protein>
    <submittedName>
        <fullName evidence="2">Phage terminase small subunit</fullName>
    </submittedName>
</protein>
<comment type="caution">
    <text evidence="2">The sequence shown here is derived from an EMBL/GenBank/DDBJ whole genome shotgun (WGS) entry which is preliminary data.</text>
</comment>
<dbReference type="Pfam" id="PF05119">
    <property type="entry name" value="Terminase_4"/>
    <property type="match status" value="1"/>
</dbReference>
<reference evidence="2 3" key="1">
    <citation type="submission" date="2019-03" db="EMBL/GenBank/DDBJ databases">
        <title>Genomic Encyclopedia of Type Strains, Phase IV (KMG-IV): sequencing the most valuable type-strain genomes for metagenomic binning, comparative biology and taxonomic classification.</title>
        <authorList>
            <person name="Goeker M."/>
        </authorList>
    </citation>
    <scope>NUCLEOTIDE SEQUENCE [LARGE SCALE GENOMIC DNA]</scope>
    <source>
        <strain evidence="2 3">DSM 18063</strain>
    </source>
</reference>
<dbReference type="Proteomes" id="UP000294835">
    <property type="component" value="Unassembled WGS sequence"/>
</dbReference>
<dbReference type="OrthoDB" id="7850543at2"/>
<dbReference type="AlphaFoldDB" id="A0A4R2Q543"/>
<keyword evidence="3" id="KW-1185">Reference proteome</keyword>
<evidence type="ECO:0000256" key="1">
    <source>
        <dbReference type="SAM" id="MobiDB-lite"/>
    </source>
</evidence>
<feature type="region of interest" description="Disordered" evidence="1">
    <location>
        <begin position="136"/>
        <end position="160"/>
    </location>
</feature>
<accession>A0A4R2Q543</accession>
<dbReference type="EMBL" id="SLXP01000001">
    <property type="protein sequence ID" value="TCP43943.1"/>
    <property type="molecule type" value="Genomic_DNA"/>
</dbReference>
<dbReference type="RefSeq" id="WP_132460109.1">
    <property type="nucleotide sequence ID" value="NZ_SLXP01000001.1"/>
</dbReference>
<dbReference type="InterPro" id="IPR006448">
    <property type="entry name" value="Phage_term_ssu_P27"/>
</dbReference>
<proteinExistence type="predicted"/>